<keyword evidence="1" id="KW-0472">Membrane</keyword>
<dbReference type="RefSeq" id="WP_185275166.1">
    <property type="nucleotide sequence ID" value="NZ_CP043641.1"/>
</dbReference>
<proteinExistence type="predicted"/>
<dbReference type="Pfam" id="PF20315">
    <property type="entry name" value="DUF6611"/>
    <property type="match status" value="1"/>
</dbReference>
<evidence type="ECO:0000313" key="3">
    <source>
        <dbReference type="Proteomes" id="UP000515511"/>
    </source>
</evidence>
<protein>
    <submittedName>
        <fullName evidence="2">Uncharacterized protein</fullName>
    </submittedName>
</protein>
<reference evidence="3" key="1">
    <citation type="submission" date="2019-09" db="EMBL/GenBank/DDBJ databases">
        <title>Antimicrobial potential of Antarctic Bacteria.</title>
        <authorList>
            <person name="Benaud N."/>
            <person name="Edwards R.J."/>
            <person name="Ferrari B.C."/>
        </authorList>
    </citation>
    <scope>NUCLEOTIDE SEQUENCE [LARGE SCALE GENOMIC DNA]</scope>
    <source>
        <strain evidence="3">INR9</strain>
    </source>
</reference>
<name>A0A7G6YB36_9MICO</name>
<evidence type="ECO:0000313" key="2">
    <source>
        <dbReference type="EMBL" id="QNE35701.1"/>
    </source>
</evidence>
<dbReference type="Proteomes" id="UP000515511">
    <property type="component" value="Chromosome"/>
</dbReference>
<keyword evidence="1" id="KW-0812">Transmembrane</keyword>
<feature type="transmembrane region" description="Helical" evidence="1">
    <location>
        <begin position="65"/>
        <end position="81"/>
    </location>
</feature>
<dbReference type="AlphaFoldDB" id="A0A7G6YB36"/>
<keyword evidence="1" id="KW-1133">Transmembrane helix</keyword>
<dbReference type="InterPro" id="IPR046719">
    <property type="entry name" value="DUF6611"/>
</dbReference>
<dbReference type="EMBL" id="CP043641">
    <property type="protein sequence ID" value="QNE35701.1"/>
    <property type="molecule type" value="Genomic_DNA"/>
</dbReference>
<evidence type="ECO:0000256" key="1">
    <source>
        <dbReference type="SAM" id="Phobius"/>
    </source>
</evidence>
<accession>A0A7G6YB36</accession>
<gene>
    <name evidence="2" type="ORF">F1C12_11590</name>
</gene>
<organism evidence="2 3">
    <name type="scientific">Leifsonia shinshuensis</name>
    <dbReference type="NCBI Taxonomy" id="150026"/>
    <lineage>
        <taxon>Bacteria</taxon>
        <taxon>Bacillati</taxon>
        <taxon>Actinomycetota</taxon>
        <taxon>Actinomycetes</taxon>
        <taxon>Micrococcales</taxon>
        <taxon>Microbacteriaceae</taxon>
        <taxon>Leifsonia</taxon>
    </lineage>
</organism>
<dbReference type="KEGG" id="lse:F1C12_11590"/>
<feature type="transmembrane region" description="Helical" evidence="1">
    <location>
        <begin position="87"/>
        <end position="106"/>
    </location>
</feature>
<sequence>MTTIERPRARSRTARFFEGAHPWGWFEETSALYTARTGVSARRLFVYPPGTSSAERRAIVFRRRWPTVGGLLALVPALVLAPAPAVAAIGAMAAVYVAGFVVAAVATRRVWRECHVIRCSTVAVGEQYEAYGDERLVTASLASLLALERARDEGRIDEVAFELGWSRVYDLAQARRAE</sequence>